<evidence type="ECO:0000256" key="3">
    <source>
        <dbReference type="ARBA" id="ARBA00022475"/>
    </source>
</evidence>
<keyword evidence="6" id="KW-0812">Transmembrane</keyword>
<gene>
    <name evidence="12" type="ORF">EP13_12710</name>
</gene>
<dbReference type="Proteomes" id="UP000056090">
    <property type="component" value="Chromosome"/>
</dbReference>
<dbReference type="GO" id="GO:0005886">
    <property type="term" value="C:plasma membrane"/>
    <property type="evidence" value="ECO:0007669"/>
    <property type="project" value="UniProtKB-SubCell"/>
</dbReference>
<sequence>MVFFFQRGASLMESMICVALMGLMTTLAAPSFLHWKKQTEFVGAIQHSHLFIQHARSYALSHRRKVYLSFDPSQSGCIGLSTQGACDCHASDACQLDNQTYQLSLSQLSATLTLSSKKVTTISFDGIHGLGFSLALTLFVSNSSHNGKIVLSNFGRARFCADSNELTHRGVPQC</sequence>
<evidence type="ECO:0000259" key="11">
    <source>
        <dbReference type="Pfam" id="PF12019"/>
    </source>
</evidence>
<evidence type="ECO:0000256" key="6">
    <source>
        <dbReference type="ARBA" id="ARBA00022692"/>
    </source>
</evidence>
<dbReference type="InterPro" id="IPR022346">
    <property type="entry name" value="T2SS_GspH"/>
</dbReference>
<evidence type="ECO:0000256" key="7">
    <source>
        <dbReference type="ARBA" id="ARBA00022989"/>
    </source>
</evidence>
<keyword evidence="8" id="KW-0472">Membrane</keyword>
<evidence type="ECO:0000256" key="5">
    <source>
        <dbReference type="ARBA" id="ARBA00022519"/>
    </source>
</evidence>
<comment type="similarity">
    <text evidence="9">Belongs to the GSP H family.</text>
</comment>
<dbReference type="KEGG" id="aal:EP13_12710"/>
<feature type="domain" description="General secretion pathway GspH" evidence="11">
    <location>
        <begin position="51"/>
        <end position="153"/>
    </location>
</feature>
<evidence type="ECO:0000256" key="10">
    <source>
        <dbReference type="ARBA" id="ARBA00030775"/>
    </source>
</evidence>
<dbReference type="Pfam" id="PF12019">
    <property type="entry name" value="GspH"/>
    <property type="match status" value="1"/>
</dbReference>
<evidence type="ECO:0000313" key="12">
    <source>
        <dbReference type="EMBL" id="AIF99475.1"/>
    </source>
</evidence>
<keyword evidence="5" id="KW-0997">Cell inner membrane</keyword>
<dbReference type="GO" id="GO:0015628">
    <property type="term" value="P:protein secretion by the type II secretion system"/>
    <property type="evidence" value="ECO:0007669"/>
    <property type="project" value="InterPro"/>
</dbReference>
<keyword evidence="7" id="KW-1133">Transmembrane helix</keyword>
<dbReference type="GO" id="GO:0015627">
    <property type="term" value="C:type II protein secretion system complex"/>
    <property type="evidence" value="ECO:0007669"/>
    <property type="project" value="InterPro"/>
</dbReference>
<name>A0A075P3A4_9ALTE</name>
<protein>
    <recommendedName>
        <fullName evidence="2">Type II secretion system protein H</fullName>
    </recommendedName>
    <alternativeName>
        <fullName evidence="10">General secretion pathway protein H</fullName>
    </alternativeName>
</protein>
<reference evidence="12 13" key="1">
    <citation type="submission" date="2014-06" db="EMBL/GenBank/DDBJ databases">
        <title>Genomes of Alteromonas australica, a world apart.</title>
        <authorList>
            <person name="Gonzaga A."/>
            <person name="Lopez-Perez M."/>
            <person name="Rodriguez-Valera F."/>
        </authorList>
    </citation>
    <scope>NUCLEOTIDE SEQUENCE [LARGE SCALE GENOMIC DNA]</scope>
    <source>
        <strain evidence="12 13">H 17</strain>
    </source>
</reference>
<dbReference type="eggNOG" id="COG4970">
    <property type="taxonomic scope" value="Bacteria"/>
</dbReference>
<dbReference type="EMBL" id="CP008849">
    <property type="protein sequence ID" value="AIF99475.1"/>
    <property type="molecule type" value="Genomic_DNA"/>
</dbReference>
<evidence type="ECO:0000256" key="8">
    <source>
        <dbReference type="ARBA" id="ARBA00023136"/>
    </source>
</evidence>
<evidence type="ECO:0000256" key="9">
    <source>
        <dbReference type="ARBA" id="ARBA00025772"/>
    </source>
</evidence>
<comment type="subcellular location">
    <subcellularLocation>
        <location evidence="1">Cell inner membrane</location>
        <topology evidence="1">Single-pass membrane protein</topology>
    </subcellularLocation>
</comment>
<evidence type="ECO:0000256" key="1">
    <source>
        <dbReference type="ARBA" id="ARBA00004377"/>
    </source>
</evidence>
<evidence type="ECO:0000256" key="2">
    <source>
        <dbReference type="ARBA" id="ARBA00021549"/>
    </source>
</evidence>
<keyword evidence="13" id="KW-1185">Reference proteome</keyword>
<keyword evidence="3" id="KW-1003">Cell membrane</keyword>
<dbReference type="InterPro" id="IPR045584">
    <property type="entry name" value="Pilin-like"/>
</dbReference>
<dbReference type="AlphaFoldDB" id="A0A075P3A4"/>
<keyword evidence="4" id="KW-0488">Methylation</keyword>
<evidence type="ECO:0000256" key="4">
    <source>
        <dbReference type="ARBA" id="ARBA00022481"/>
    </source>
</evidence>
<evidence type="ECO:0000313" key="13">
    <source>
        <dbReference type="Proteomes" id="UP000056090"/>
    </source>
</evidence>
<accession>A0A075P3A4</accession>
<dbReference type="SUPFAM" id="SSF54523">
    <property type="entry name" value="Pili subunits"/>
    <property type="match status" value="1"/>
</dbReference>
<organism evidence="12 13">
    <name type="scientific">Alteromonas australica</name>
    <dbReference type="NCBI Taxonomy" id="589873"/>
    <lineage>
        <taxon>Bacteria</taxon>
        <taxon>Pseudomonadati</taxon>
        <taxon>Pseudomonadota</taxon>
        <taxon>Gammaproteobacteria</taxon>
        <taxon>Alteromonadales</taxon>
        <taxon>Alteromonadaceae</taxon>
        <taxon>Alteromonas/Salinimonas group</taxon>
        <taxon>Alteromonas</taxon>
    </lineage>
</organism>
<proteinExistence type="inferred from homology"/>